<feature type="transmembrane region" description="Helical" evidence="1">
    <location>
        <begin position="54"/>
        <end position="81"/>
    </location>
</feature>
<keyword evidence="1" id="KW-0472">Membrane</keyword>
<accession>A0A8B3DIV4</accession>
<protein>
    <submittedName>
        <fullName evidence="2">DUF417 family protein</fullName>
    </submittedName>
</protein>
<evidence type="ECO:0000256" key="1">
    <source>
        <dbReference type="SAM" id="Phobius"/>
    </source>
</evidence>
<evidence type="ECO:0000313" key="2">
    <source>
        <dbReference type="EMBL" id="RIW10093.1"/>
    </source>
</evidence>
<keyword evidence="1" id="KW-1133">Transmembrane helix</keyword>
<dbReference type="PIRSF" id="PIRSF028065">
    <property type="entry name" value="UCP028065"/>
    <property type="match status" value="1"/>
</dbReference>
<gene>
    <name evidence="2" type="ORF">DS957_017680</name>
</gene>
<dbReference type="Proteomes" id="UP000253437">
    <property type="component" value="Unassembled WGS sequence"/>
</dbReference>
<keyword evidence="1" id="KW-0812">Transmembrane</keyword>
<dbReference type="GO" id="GO:0005886">
    <property type="term" value="C:plasma membrane"/>
    <property type="evidence" value="ECO:0007669"/>
    <property type="project" value="TreeGrafter"/>
</dbReference>
<sequence>MHASSVTQKPTQFGYYLGVFGVALVLIWLGIYKFTPTEAKLIEPLVLNHPAMSWLYSIISVQAVSNIIGLTEIIVALGLIIGLKKPTVAYWSGIAASVIFLATLSFLVTTPNTWKVSDGVLIANFFLVKDILFLAISISVIEKNKPSSFTKAAA</sequence>
<organism evidence="2 3">
    <name type="scientific">Vibrio harveyi</name>
    <name type="common">Beneckea harveyi</name>
    <dbReference type="NCBI Taxonomy" id="669"/>
    <lineage>
        <taxon>Bacteria</taxon>
        <taxon>Pseudomonadati</taxon>
        <taxon>Pseudomonadota</taxon>
        <taxon>Gammaproteobacteria</taxon>
        <taxon>Vibrionales</taxon>
        <taxon>Vibrionaceae</taxon>
        <taxon>Vibrio</taxon>
    </lineage>
</organism>
<feature type="transmembrane region" description="Helical" evidence="1">
    <location>
        <begin position="88"/>
        <end position="108"/>
    </location>
</feature>
<reference evidence="2 3" key="1">
    <citation type="submission" date="2018-08" db="EMBL/GenBank/DDBJ databases">
        <title>Vibrio harveyi strains pathogenic to white snook Centropomus viridis Lockington (1877) and potential probiotic bacteria.</title>
        <authorList>
            <person name="Soto-Rodriguez S."/>
            <person name="Gomez-Gil B."/>
            <person name="Lozano-Olvera R."/>
        </authorList>
    </citation>
    <scope>NUCLEOTIDE SEQUENCE [LARGE SCALE GENOMIC DNA]</scope>
    <source>
        <strain evidence="2 3">CAIM 1508</strain>
    </source>
</reference>
<dbReference type="Pfam" id="PF04224">
    <property type="entry name" value="DUF417"/>
    <property type="match status" value="1"/>
</dbReference>
<feature type="transmembrane region" description="Helical" evidence="1">
    <location>
        <begin position="12"/>
        <end position="34"/>
    </location>
</feature>
<dbReference type="GO" id="GO:1901530">
    <property type="term" value="P:response to hypochlorite"/>
    <property type="evidence" value="ECO:0007669"/>
    <property type="project" value="TreeGrafter"/>
</dbReference>
<dbReference type="InterPro" id="IPR016865">
    <property type="entry name" value="RclC"/>
</dbReference>
<dbReference type="PANTHER" id="PTHR40106">
    <property type="entry name" value="INNER MEMBRANE PROTEIN RCLC"/>
    <property type="match status" value="1"/>
</dbReference>
<dbReference type="EMBL" id="QOUW02000077">
    <property type="protein sequence ID" value="RIW10093.1"/>
    <property type="molecule type" value="Genomic_DNA"/>
</dbReference>
<evidence type="ECO:0000313" key="3">
    <source>
        <dbReference type="Proteomes" id="UP000253437"/>
    </source>
</evidence>
<feature type="transmembrane region" description="Helical" evidence="1">
    <location>
        <begin position="120"/>
        <end position="141"/>
    </location>
</feature>
<dbReference type="PANTHER" id="PTHR40106:SF1">
    <property type="entry name" value="INNER MEMBRANE PROTEIN RCLC"/>
    <property type="match status" value="1"/>
</dbReference>
<comment type="caution">
    <text evidence="2">The sequence shown here is derived from an EMBL/GenBank/DDBJ whole genome shotgun (WGS) entry which is preliminary data.</text>
</comment>
<name>A0A8B3DIV4_VIBHA</name>
<proteinExistence type="predicted"/>
<dbReference type="GeneID" id="83582048"/>
<dbReference type="AlphaFoldDB" id="A0A8B3DIV4"/>
<dbReference type="InterPro" id="IPR007339">
    <property type="entry name" value="RclC-like"/>
</dbReference>
<dbReference type="RefSeq" id="WP_005444484.1">
    <property type="nucleotide sequence ID" value="NZ_AP031614.1"/>
</dbReference>